<dbReference type="InterPro" id="IPR029063">
    <property type="entry name" value="SAM-dependent_MTases_sf"/>
</dbReference>
<dbReference type="AlphaFoldDB" id="A0A4Q7VGQ7"/>
<reference evidence="2 3" key="1">
    <citation type="submission" date="2019-02" db="EMBL/GenBank/DDBJ databases">
        <title>Genomic Encyclopedia of Type Strains, Phase IV (KMG-IV): sequencing the most valuable type-strain genomes for metagenomic binning, comparative biology and taxonomic classification.</title>
        <authorList>
            <person name="Goeker M."/>
        </authorList>
    </citation>
    <scope>NUCLEOTIDE SEQUENCE [LARGE SCALE GENOMIC DNA]</scope>
    <source>
        <strain evidence="2 3">DSM 19570</strain>
    </source>
</reference>
<feature type="domain" description="Methyltransferase" evidence="1">
    <location>
        <begin position="62"/>
        <end position="156"/>
    </location>
</feature>
<proteinExistence type="predicted"/>
<dbReference type="GO" id="GO:0008168">
    <property type="term" value="F:methyltransferase activity"/>
    <property type="evidence" value="ECO:0007669"/>
    <property type="project" value="UniProtKB-KW"/>
</dbReference>
<evidence type="ECO:0000313" key="3">
    <source>
        <dbReference type="Proteomes" id="UP000293671"/>
    </source>
</evidence>
<evidence type="ECO:0000313" key="2">
    <source>
        <dbReference type="EMBL" id="RZT95232.1"/>
    </source>
</evidence>
<keyword evidence="2" id="KW-0489">Methyltransferase</keyword>
<protein>
    <submittedName>
        <fullName evidence="2">Methyltransferase family protein</fullName>
    </submittedName>
</protein>
<comment type="caution">
    <text evidence="2">The sequence shown here is derived from an EMBL/GenBank/DDBJ whole genome shotgun (WGS) entry which is preliminary data.</text>
</comment>
<keyword evidence="3" id="KW-1185">Reference proteome</keyword>
<dbReference type="Gene3D" id="3.40.50.150">
    <property type="entry name" value="Vaccinia Virus protein VP39"/>
    <property type="match status" value="1"/>
</dbReference>
<dbReference type="OrthoDB" id="101857at2"/>
<sequence length="232" mass="25166">MNRHEPAAVQERYARRDATQDARRYSLFLDAAAQQAQQERLRAMATIWRAHGWTTLADKALLEVGCGAGGNLQDLLRLGASAQSLTGLELLPERAAAARSALPALVRIEEGDALAAAIAPASQHAVLAFTVFSSLLDAGFRQQLAEAMWRWVAPGGGVLVYDFAFDNPNNADVLGMSARRIRALFPQASCRVKHLTLAPPIARRLPAPLLAPASVVLWPLRTHRLVWAVKPA</sequence>
<name>A0A4Q7VGQ7_9BURK</name>
<organism evidence="2 3">
    <name type="scientific">Rivibacter subsaxonicus</name>
    <dbReference type="NCBI Taxonomy" id="457575"/>
    <lineage>
        <taxon>Bacteria</taxon>
        <taxon>Pseudomonadati</taxon>
        <taxon>Pseudomonadota</taxon>
        <taxon>Betaproteobacteria</taxon>
        <taxon>Burkholderiales</taxon>
        <taxon>Rivibacter</taxon>
    </lineage>
</organism>
<dbReference type="InterPro" id="IPR041698">
    <property type="entry name" value="Methyltransf_25"/>
</dbReference>
<dbReference type="GO" id="GO:0032259">
    <property type="term" value="P:methylation"/>
    <property type="evidence" value="ECO:0007669"/>
    <property type="project" value="UniProtKB-KW"/>
</dbReference>
<dbReference type="Proteomes" id="UP000293671">
    <property type="component" value="Unassembled WGS sequence"/>
</dbReference>
<dbReference type="CDD" id="cd02440">
    <property type="entry name" value="AdoMet_MTases"/>
    <property type="match status" value="1"/>
</dbReference>
<accession>A0A4Q7VGQ7</accession>
<dbReference type="Pfam" id="PF13649">
    <property type="entry name" value="Methyltransf_25"/>
    <property type="match status" value="1"/>
</dbReference>
<evidence type="ECO:0000259" key="1">
    <source>
        <dbReference type="Pfam" id="PF13649"/>
    </source>
</evidence>
<dbReference type="EMBL" id="SHKP01000007">
    <property type="protein sequence ID" value="RZT95232.1"/>
    <property type="molecule type" value="Genomic_DNA"/>
</dbReference>
<keyword evidence="2" id="KW-0808">Transferase</keyword>
<dbReference type="SUPFAM" id="SSF53335">
    <property type="entry name" value="S-adenosyl-L-methionine-dependent methyltransferases"/>
    <property type="match status" value="1"/>
</dbReference>
<gene>
    <name evidence="2" type="ORF">EV670_2983</name>
</gene>
<dbReference type="RefSeq" id="WP_130433469.1">
    <property type="nucleotide sequence ID" value="NZ_SHKP01000007.1"/>
</dbReference>